<name>A0ABP9RK11_9ACTN</name>
<feature type="chain" id="PRO_5046381337" description="Ricin B lectin domain-containing protein" evidence="1">
    <location>
        <begin position="35"/>
        <end position="164"/>
    </location>
</feature>
<dbReference type="InterPro" id="IPR035992">
    <property type="entry name" value="Ricin_B-like_lectins"/>
</dbReference>
<dbReference type="Proteomes" id="UP001501570">
    <property type="component" value="Unassembled WGS sequence"/>
</dbReference>
<keyword evidence="1" id="KW-0732">Signal</keyword>
<protein>
    <recommendedName>
        <fullName evidence="2">Ricin B lectin domain-containing protein</fullName>
    </recommendedName>
</protein>
<feature type="signal peptide" evidence="1">
    <location>
        <begin position="1"/>
        <end position="34"/>
    </location>
</feature>
<feature type="domain" description="Ricin B lectin" evidence="2">
    <location>
        <begin position="40"/>
        <end position="126"/>
    </location>
</feature>
<sequence>MEIRTLLRQRLRVTAALAAAAIGALSLPATPANAAAVYWNFRNAYTGNCLTAGVNNGGTGKAYVTTCTYGASQEWDFVGGVKGEQQLKNKATGLCLDTDNKSSQNVVWTDSCSLKSDGEYFAYSHNLYSYADTWLYTSTANPGAVYGTRDATTQPQFVWTGSTN</sequence>
<comment type="caution">
    <text evidence="3">The sequence shown here is derived from an EMBL/GenBank/DDBJ whole genome shotgun (WGS) entry which is preliminary data.</text>
</comment>
<accession>A0ABP9RK11</accession>
<evidence type="ECO:0000259" key="2">
    <source>
        <dbReference type="Pfam" id="PF00652"/>
    </source>
</evidence>
<dbReference type="CDD" id="cd23415">
    <property type="entry name" value="beta-trefoil_Ricin_AH"/>
    <property type="match status" value="1"/>
</dbReference>
<organism evidence="3 4">
    <name type="scientific">Rugosimonospora acidiphila</name>
    <dbReference type="NCBI Taxonomy" id="556531"/>
    <lineage>
        <taxon>Bacteria</taxon>
        <taxon>Bacillati</taxon>
        <taxon>Actinomycetota</taxon>
        <taxon>Actinomycetes</taxon>
        <taxon>Micromonosporales</taxon>
        <taxon>Micromonosporaceae</taxon>
        <taxon>Rugosimonospora</taxon>
    </lineage>
</organism>
<dbReference type="RefSeq" id="WP_345625981.1">
    <property type="nucleotide sequence ID" value="NZ_BAABJQ010000002.1"/>
</dbReference>
<proteinExistence type="predicted"/>
<reference evidence="4" key="1">
    <citation type="journal article" date="2019" name="Int. J. Syst. Evol. Microbiol.">
        <title>The Global Catalogue of Microorganisms (GCM) 10K type strain sequencing project: providing services to taxonomists for standard genome sequencing and annotation.</title>
        <authorList>
            <consortium name="The Broad Institute Genomics Platform"/>
            <consortium name="The Broad Institute Genome Sequencing Center for Infectious Disease"/>
            <person name="Wu L."/>
            <person name="Ma J."/>
        </authorList>
    </citation>
    <scope>NUCLEOTIDE SEQUENCE [LARGE SCALE GENOMIC DNA]</scope>
    <source>
        <strain evidence="4">JCM 18304</strain>
    </source>
</reference>
<dbReference type="Gene3D" id="2.80.10.50">
    <property type="match status" value="1"/>
</dbReference>
<gene>
    <name evidence="3" type="ORF">GCM10023322_06870</name>
</gene>
<dbReference type="PROSITE" id="PS50231">
    <property type="entry name" value="RICIN_B_LECTIN"/>
    <property type="match status" value="1"/>
</dbReference>
<evidence type="ECO:0000256" key="1">
    <source>
        <dbReference type="SAM" id="SignalP"/>
    </source>
</evidence>
<dbReference type="Pfam" id="PF00652">
    <property type="entry name" value="Ricin_B_lectin"/>
    <property type="match status" value="1"/>
</dbReference>
<dbReference type="EMBL" id="BAABJQ010000002">
    <property type="protein sequence ID" value="GAA5178812.1"/>
    <property type="molecule type" value="Genomic_DNA"/>
</dbReference>
<evidence type="ECO:0000313" key="4">
    <source>
        <dbReference type="Proteomes" id="UP001501570"/>
    </source>
</evidence>
<dbReference type="InterPro" id="IPR000772">
    <property type="entry name" value="Ricin_B_lectin"/>
</dbReference>
<dbReference type="SUPFAM" id="SSF50370">
    <property type="entry name" value="Ricin B-like lectins"/>
    <property type="match status" value="1"/>
</dbReference>
<keyword evidence="4" id="KW-1185">Reference proteome</keyword>
<evidence type="ECO:0000313" key="3">
    <source>
        <dbReference type="EMBL" id="GAA5178812.1"/>
    </source>
</evidence>